<proteinExistence type="predicted"/>
<evidence type="ECO:0000313" key="1">
    <source>
        <dbReference type="EMBL" id="MFO2480460.1"/>
    </source>
</evidence>
<accession>A0ACC7PL57</accession>
<sequence length="187" mass="20764">MTPFPVLHTERLCLRELIASDAASLLEIYRNAEAMRWFGVDPMTELSQAQALIDTFSQWRAQANPGTRWGLEHEGKLLGSCGLYKWNRAWNSCSLACELAPSAWGKGLMSEALRAVLGWGFAQMQLHRIEALVHPQNLASQALLNRLGFTAEGVLRDAGFWGGSYQDLQVFSLLSHEYEPASPQVSG</sequence>
<dbReference type="Proteomes" id="UP001637618">
    <property type="component" value="Unassembled WGS sequence"/>
</dbReference>
<reference evidence="1" key="1">
    <citation type="submission" date="2022-11" db="EMBL/GenBank/DDBJ databases">
        <title>Draft genome sequences of strains of Pseudomonas imrae sp. nov.</title>
        <authorList>
            <person name="Salva Serra F."/>
            <person name="Nimje P."/>
            <person name="Moore E.R.B."/>
            <person name="Marathe N.P."/>
        </authorList>
    </citation>
    <scope>NUCLEOTIDE SEQUENCE</scope>
    <source>
        <strain evidence="1">15FMM2</strain>
    </source>
</reference>
<evidence type="ECO:0000313" key="2">
    <source>
        <dbReference type="Proteomes" id="UP001637618"/>
    </source>
</evidence>
<name>A0ACC7PL57_9PSED</name>
<comment type="caution">
    <text evidence="1">The sequence shown here is derived from an EMBL/GenBank/DDBJ whole genome shotgun (WGS) entry which is preliminary data.</text>
</comment>
<gene>
    <name evidence="1" type="ORF">OOJ96_24055</name>
</gene>
<keyword evidence="2" id="KW-1185">Reference proteome</keyword>
<protein>
    <submittedName>
        <fullName evidence="1">GNAT family N-acetyltransferase</fullName>
    </submittedName>
</protein>
<organism evidence="1 2">
    <name type="scientific">Pseudomonas imrae</name>
    <dbReference type="NCBI Taxonomy" id="2992837"/>
    <lineage>
        <taxon>Bacteria</taxon>
        <taxon>Pseudomonadati</taxon>
        <taxon>Pseudomonadota</taxon>
        <taxon>Gammaproteobacteria</taxon>
        <taxon>Pseudomonadales</taxon>
        <taxon>Pseudomonadaceae</taxon>
        <taxon>Pseudomonas</taxon>
    </lineage>
</organism>
<dbReference type="EMBL" id="JAPEQY010000026">
    <property type="protein sequence ID" value="MFO2480460.1"/>
    <property type="molecule type" value="Genomic_DNA"/>
</dbReference>